<organism evidence="3 4">
    <name type="scientific">Starkeya nomas</name>
    <dbReference type="NCBI Taxonomy" id="2666134"/>
    <lineage>
        <taxon>Bacteria</taxon>
        <taxon>Pseudomonadati</taxon>
        <taxon>Pseudomonadota</taxon>
        <taxon>Alphaproteobacteria</taxon>
        <taxon>Hyphomicrobiales</taxon>
        <taxon>Xanthobacteraceae</taxon>
        <taxon>Starkeya</taxon>
    </lineage>
</organism>
<keyword evidence="2" id="KW-0648">Protein biosynthesis</keyword>
<reference evidence="3 4" key="1">
    <citation type="submission" date="2019-12" db="EMBL/GenBank/DDBJ databases">
        <authorList>
            <person name="Reyes-Prieto M."/>
        </authorList>
    </citation>
    <scope>NUCLEOTIDE SEQUENCE [LARGE SCALE GENOMIC DNA]</scope>
    <source>
        <strain evidence="3">HF14-78462</strain>
    </source>
</reference>
<dbReference type="Gene3D" id="3.90.45.10">
    <property type="entry name" value="Peptide deformylase"/>
    <property type="match status" value="1"/>
</dbReference>
<dbReference type="SUPFAM" id="SSF56420">
    <property type="entry name" value="Peptide deformylase"/>
    <property type="match status" value="1"/>
</dbReference>
<feature type="binding site" evidence="2">
    <location>
        <position position="170"/>
    </location>
    <ligand>
        <name>Fe cation</name>
        <dbReference type="ChEBI" id="CHEBI:24875"/>
    </ligand>
</feature>
<dbReference type="PANTHER" id="PTHR10458">
    <property type="entry name" value="PEPTIDE DEFORMYLASE"/>
    <property type="match status" value="1"/>
</dbReference>
<proteinExistence type="inferred from homology"/>
<dbReference type="InterPro" id="IPR023635">
    <property type="entry name" value="Peptide_deformylase"/>
</dbReference>
<dbReference type="InterPro" id="IPR036821">
    <property type="entry name" value="Peptide_deformylase_sf"/>
</dbReference>
<keyword evidence="2" id="KW-0479">Metal-binding</keyword>
<evidence type="ECO:0000256" key="1">
    <source>
        <dbReference type="ARBA" id="ARBA00010759"/>
    </source>
</evidence>
<dbReference type="PANTHER" id="PTHR10458:SF22">
    <property type="entry name" value="PEPTIDE DEFORMYLASE"/>
    <property type="match status" value="1"/>
</dbReference>
<protein>
    <recommendedName>
        <fullName evidence="2">Peptide deformylase</fullName>
        <shortName evidence="2">PDF</shortName>
        <ecNumber evidence="2">3.5.1.88</ecNumber>
    </recommendedName>
    <alternativeName>
        <fullName evidence="2">Polypeptide deformylase</fullName>
    </alternativeName>
</protein>
<dbReference type="Proteomes" id="UP000433050">
    <property type="component" value="Unassembled WGS sequence"/>
</dbReference>
<evidence type="ECO:0000313" key="3">
    <source>
        <dbReference type="EMBL" id="CAA0113730.1"/>
    </source>
</evidence>
<comment type="cofactor">
    <cofactor evidence="2">
        <name>Fe(2+)</name>
        <dbReference type="ChEBI" id="CHEBI:29033"/>
    </cofactor>
    <text evidence="2">Binds 1 Fe(2+) ion.</text>
</comment>
<keyword evidence="2 3" id="KW-0378">Hydrolase</keyword>
<dbReference type="AlphaFoldDB" id="A0A5S9Q926"/>
<dbReference type="EC" id="3.5.1.88" evidence="2"/>
<feature type="binding site" evidence="2">
    <location>
        <position position="174"/>
    </location>
    <ligand>
        <name>Fe cation</name>
        <dbReference type="ChEBI" id="CHEBI:24875"/>
    </ligand>
</feature>
<feature type="active site" evidence="2">
    <location>
        <position position="171"/>
    </location>
</feature>
<dbReference type="GO" id="GO:0046872">
    <property type="term" value="F:metal ion binding"/>
    <property type="evidence" value="ECO:0007669"/>
    <property type="project" value="UniProtKB-KW"/>
</dbReference>
<dbReference type="Pfam" id="PF01327">
    <property type="entry name" value="Pep_deformylase"/>
    <property type="match status" value="1"/>
</dbReference>
<dbReference type="HAMAP" id="MF_00163">
    <property type="entry name" value="Pep_deformylase"/>
    <property type="match status" value="1"/>
</dbReference>
<comment type="similarity">
    <text evidence="1 2">Belongs to the polypeptide deformylase family.</text>
</comment>
<gene>
    <name evidence="3" type="primary">def1</name>
    <name evidence="2" type="synonym">def</name>
    <name evidence="3" type="ORF">STARVERO_04258</name>
</gene>
<keyword evidence="2" id="KW-0408">Iron</keyword>
<keyword evidence="4" id="KW-1185">Reference proteome</keyword>
<comment type="catalytic activity">
    <reaction evidence="2">
        <text>N-terminal N-formyl-L-methionyl-[peptide] + H2O = N-terminal L-methionyl-[peptide] + formate</text>
        <dbReference type="Rhea" id="RHEA:24420"/>
        <dbReference type="Rhea" id="RHEA-COMP:10639"/>
        <dbReference type="Rhea" id="RHEA-COMP:10640"/>
        <dbReference type="ChEBI" id="CHEBI:15377"/>
        <dbReference type="ChEBI" id="CHEBI:15740"/>
        <dbReference type="ChEBI" id="CHEBI:49298"/>
        <dbReference type="ChEBI" id="CHEBI:64731"/>
        <dbReference type="EC" id="3.5.1.88"/>
    </reaction>
</comment>
<dbReference type="GO" id="GO:0006412">
    <property type="term" value="P:translation"/>
    <property type="evidence" value="ECO:0007669"/>
    <property type="project" value="UniProtKB-UniRule"/>
</dbReference>
<accession>A0A5S9Q926</accession>
<dbReference type="CDD" id="cd00487">
    <property type="entry name" value="Pep_deformylase"/>
    <property type="match status" value="1"/>
</dbReference>
<dbReference type="PRINTS" id="PR01576">
    <property type="entry name" value="PDEFORMYLASE"/>
</dbReference>
<feature type="binding site" evidence="2">
    <location>
        <position position="128"/>
    </location>
    <ligand>
        <name>Fe cation</name>
        <dbReference type="ChEBI" id="CHEBI:24875"/>
    </ligand>
</feature>
<comment type="function">
    <text evidence="2">Removes the formyl group from the N-terminal Met of newly synthesized proteins. Requires at least a dipeptide for an efficient rate of reaction. N-terminal L-methionine is a prerequisite for activity but the enzyme has broad specificity at other positions.</text>
</comment>
<evidence type="ECO:0000313" key="4">
    <source>
        <dbReference type="Proteomes" id="UP000433050"/>
    </source>
</evidence>
<evidence type="ECO:0000256" key="2">
    <source>
        <dbReference type="HAMAP-Rule" id="MF_00163"/>
    </source>
</evidence>
<sequence length="207" mass="23198">MNIGAARRRASVDRGRASAYLNGMSIRPLVILPDSRLRLISDPVVRVDARVRAIVEDMFETMYDAPGIGLAAIQVGVPERIVTIDVGPREAEDREEGDEREVEKRPLALINPEVVSASEELSVYAEGCLSIPEYYADVERPARVRVRYMDLNGETREIDADGLLATCVQHEIDHLNGVLFIDHISKLKRDRVMTKFTKLAKKERDGV</sequence>
<dbReference type="NCBIfam" id="TIGR00079">
    <property type="entry name" value="pept_deformyl"/>
    <property type="match status" value="1"/>
</dbReference>
<dbReference type="NCBIfam" id="NF001159">
    <property type="entry name" value="PRK00150.1-3"/>
    <property type="match status" value="1"/>
</dbReference>
<dbReference type="PIRSF" id="PIRSF004749">
    <property type="entry name" value="Pep_def"/>
    <property type="match status" value="1"/>
</dbReference>
<name>A0A5S9Q926_9HYPH</name>
<dbReference type="EMBL" id="CACSAS010000001">
    <property type="protein sequence ID" value="CAA0113730.1"/>
    <property type="molecule type" value="Genomic_DNA"/>
</dbReference>
<dbReference type="GO" id="GO:0042586">
    <property type="term" value="F:peptide deformylase activity"/>
    <property type="evidence" value="ECO:0007669"/>
    <property type="project" value="UniProtKB-UniRule"/>
</dbReference>